<feature type="domain" description="Mechanosensitive ion channel MscS" evidence="8">
    <location>
        <begin position="199"/>
        <end position="264"/>
    </location>
</feature>
<dbReference type="SUPFAM" id="SSF50182">
    <property type="entry name" value="Sm-like ribonucleoproteins"/>
    <property type="match status" value="1"/>
</dbReference>
<feature type="domain" description="Mechanosensitive ion channel MscS C-terminal" evidence="9">
    <location>
        <begin position="272"/>
        <end position="355"/>
    </location>
</feature>
<dbReference type="GO" id="GO:0005886">
    <property type="term" value="C:plasma membrane"/>
    <property type="evidence" value="ECO:0007669"/>
    <property type="project" value="UniProtKB-SubCell"/>
</dbReference>
<keyword evidence="7" id="KW-0406">Ion transport</keyword>
<dbReference type="InterPro" id="IPR010920">
    <property type="entry name" value="LSM_dom_sf"/>
</dbReference>
<dbReference type="SUPFAM" id="SSF82689">
    <property type="entry name" value="Mechanosensitive channel protein MscS (YggB), C-terminal domain"/>
    <property type="match status" value="1"/>
</dbReference>
<dbReference type="InterPro" id="IPR023408">
    <property type="entry name" value="MscS_beta-dom_sf"/>
</dbReference>
<protein>
    <recommendedName>
        <fullName evidence="7">Small-conductance mechanosensitive channel</fullName>
    </recommendedName>
</protein>
<evidence type="ECO:0000259" key="9">
    <source>
        <dbReference type="Pfam" id="PF21082"/>
    </source>
</evidence>
<reference evidence="11" key="1">
    <citation type="submission" date="2017-01" db="EMBL/GenBank/DDBJ databases">
        <authorList>
            <person name="Varghese N."/>
            <person name="Submissions S."/>
        </authorList>
    </citation>
    <scope>NUCLEOTIDE SEQUENCE [LARGE SCALE GENOMIC DNA]</scope>
    <source>
        <strain evidence="11">DSM 21768</strain>
    </source>
</reference>
<dbReference type="InterPro" id="IPR011066">
    <property type="entry name" value="MscS_channel_C_sf"/>
</dbReference>
<dbReference type="Pfam" id="PF21082">
    <property type="entry name" value="MS_channel_3rd"/>
    <property type="match status" value="1"/>
</dbReference>
<accession>A0A1N7EX45</accession>
<evidence type="ECO:0000313" key="11">
    <source>
        <dbReference type="Proteomes" id="UP000187495"/>
    </source>
</evidence>
<dbReference type="InterPro" id="IPR049278">
    <property type="entry name" value="MS_channel_C"/>
</dbReference>
<dbReference type="PANTHER" id="PTHR30221">
    <property type="entry name" value="SMALL-CONDUCTANCE MECHANOSENSITIVE CHANNEL"/>
    <property type="match status" value="1"/>
</dbReference>
<keyword evidence="7" id="KW-0407">Ion channel</keyword>
<comment type="caution">
    <text evidence="7">Lacks conserved residue(s) required for the propagation of feature annotation.</text>
</comment>
<dbReference type="Gene3D" id="1.10.287.1260">
    <property type="match status" value="1"/>
</dbReference>
<comment type="subunit">
    <text evidence="7">Homoheptamer.</text>
</comment>
<dbReference type="Gene3D" id="3.30.70.100">
    <property type="match status" value="1"/>
</dbReference>
<sequence length="374" mass="41229">MTAATTVANFFKKILTELYQNIYQLLGGSLDDQTLSLANIGLSVLRTSIKIVILLVLIGFIYWLLVYVVKTLRKLFGLSHRYARIARAILRYLWFMTSLLAFMSQIGLQADTVKATAKAATWAGFYYALWAASGQMVSRVLKHYELNASIEQLLKNLLLVLILALAFATVMAKFGFDVISIVAGLGIAGLAVGWASQSTLANFIAGIVILVEQSFQVGDWIRLGDKEGRVVKISLRATQILDRDNIIIIIPNSSVASSEVVNLTSKKMIRFEVTTRIGLHADITTARSAIIKTLQKDEVVLKHPAPLATVAEIGESGIRLVVRFWVAPLSVARIPVIKENINEKIKRALDEAGVEVPFPHMKLLLDNPKLGSEQ</sequence>
<feature type="transmembrane region" description="Helical" evidence="7">
    <location>
        <begin position="178"/>
        <end position="195"/>
    </location>
</feature>
<dbReference type="InterPro" id="IPR011014">
    <property type="entry name" value="MscS_channel_TM-2"/>
</dbReference>
<evidence type="ECO:0000256" key="5">
    <source>
        <dbReference type="ARBA" id="ARBA00022989"/>
    </source>
</evidence>
<dbReference type="RefSeq" id="WP_076555299.1">
    <property type="nucleotide sequence ID" value="NZ_FTNU01000008.1"/>
</dbReference>
<dbReference type="AlphaFoldDB" id="A0A1N7EX45"/>
<evidence type="ECO:0000256" key="2">
    <source>
        <dbReference type="ARBA" id="ARBA00008017"/>
    </source>
</evidence>
<comment type="function">
    <text evidence="7">Mechanosensitive channel that participates in the regulation of osmotic pressure changes within the cell, opening in response to stretch forces in the membrane lipid bilayer, without the need for other proteins. Contributes to normal resistance to hypoosmotic shock. Forms an ion channel of 1.0 nanosiemens conductance with a slight preference for anions.</text>
</comment>
<proteinExistence type="inferred from homology"/>
<evidence type="ECO:0000256" key="6">
    <source>
        <dbReference type="ARBA" id="ARBA00023136"/>
    </source>
</evidence>
<keyword evidence="7" id="KW-0997">Cell inner membrane</keyword>
<keyword evidence="11" id="KW-1185">Reference proteome</keyword>
<evidence type="ECO:0000256" key="1">
    <source>
        <dbReference type="ARBA" id="ARBA00004651"/>
    </source>
</evidence>
<evidence type="ECO:0000313" key="10">
    <source>
        <dbReference type="EMBL" id="SIR92607.1"/>
    </source>
</evidence>
<keyword evidence="4 7" id="KW-0812">Transmembrane</keyword>
<dbReference type="InterPro" id="IPR045275">
    <property type="entry name" value="MscS_archaea/bacteria_type"/>
</dbReference>
<comment type="subcellular location">
    <subcellularLocation>
        <location evidence="7">Cell inner membrane</location>
        <topology evidence="7">Multi-pass membrane protein</topology>
    </subcellularLocation>
    <subcellularLocation>
        <location evidence="1">Cell membrane</location>
        <topology evidence="1">Multi-pass membrane protein</topology>
    </subcellularLocation>
</comment>
<evidence type="ECO:0000259" key="8">
    <source>
        <dbReference type="Pfam" id="PF00924"/>
    </source>
</evidence>
<evidence type="ECO:0000256" key="4">
    <source>
        <dbReference type="ARBA" id="ARBA00022692"/>
    </source>
</evidence>
<dbReference type="GO" id="GO:0008381">
    <property type="term" value="F:mechanosensitive monoatomic ion channel activity"/>
    <property type="evidence" value="ECO:0007669"/>
    <property type="project" value="InterPro"/>
</dbReference>
<dbReference type="Pfam" id="PF00924">
    <property type="entry name" value="MS_channel_2nd"/>
    <property type="match status" value="1"/>
</dbReference>
<evidence type="ECO:0000256" key="7">
    <source>
        <dbReference type="RuleBase" id="RU369025"/>
    </source>
</evidence>
<keyword evidence="7" id="KW-0813">Transport</keyword>
<dbReference type="Gene3D" id="2.30.30.60">
    <property type="match status" value="1"/>
</dbReference>
<dbReference type="PANTHER" id="PTHR30221:SF1">
    <property type="entry name" value="SMALL-CONDUCTANCE MECHANOSENSITIVE CHANNEL"/>
    <property type="match status" value="1"/>
</dbReference>
<keyword evidence="5 7" id="KW-1133">Transmembrane helix</keyword>
<keyword evidence="6 7" id="KW-0472">Membrane</keyword>
<dbReference type="SUPFAM" id="SSF82861">
    <property type="entry name" value="Mechanosensitive channel protein MscS (YggB), transmembrane region"/>
    <property type="match status" value="1"/>
</dbReference>
<organism evidence="10 11">
    <name type="scientific">Moraxella cuniculi DSM 21768</name>
    <dbReference type="NCBI Taxonomy" id="1122245"/>
    <lineage>
        <taxon>Bacteria</taxon>
        <taxon>Pseudomonadati</taxon>
        <taxon>Pseudomonadota</taxon>
        <taxon>Gammaproteobacteria</taxon>
        <taxon>Moraxellales</taxon>
        <taxon>Moraxellaceae</taxon>
        <taxon>Moraxella</taxon>
    </lineage>
</organism>
<name>A0A1N7EX45_9GAMM</name>
<feature type="transmembrane region" description="Helical" evidence="7">
    <location>
        <begin position="153"/>
        <end position="172"/>
    </location>
</feature>
<comment type="similarity">
    <text evidence="2 7">Belongs to the MscS (TC 1.A.23) family.</text>
</comment>
<feature type="transmembrane region" description="Helical" evidence="7">
    <location>
        <begin position="89"/>
        <end position="108"/>
    </location>
</feature>
<feature type="transmembrane region" description="Helical" evidence="7">
    <location>
        <begin position="120"/>
        <end position="141"/>
    </location>
</feature>
<keyword evidence="3" id="KW-1003">Cell membrane</keyword>
<evidence type="ECO:0000256" key="3">
    <source>
        <dbReference type="ARBA" id="ARBA00022475"/>
    </source>
</evidence>
<feature type="transmembrane region" description="Helical" evidence="7">
    <location>
        <begin position="51"/>
        <end position="69"/>
    </location>
</feature>
<dbReference type="InterPro" id="IPR006685">
    <property type="entry name" value="MscS_channel_2nd"/>
</dbReference>
<dbReference type="Proteomes" id="UP000187495">
    <property type="component" value="Unassembled WGS sequence"/>
</dbReference>
<dbReference type="EMBL" id="FTNU01000008">
    <property type="protein sequence ID" value="SIR92607.1"/>
    <property type="molecule type" value="Genomic_DNA"/>
</dbReference>
<gene>
    <name evidence="10" type="ORF">SAMN02745664_10820</name>
</gene>